<dbReference type="PIRSF" id="PIRSF030802">
    <property type="entry name" value="UCP030802"/>
    <property type="match status" value="1"/>
</dbReference>
<dbReference type="SUPFAM" id="SSF56784">
    <property type="entry name" value="HAD-like"/>
    <property type="match status" value="1"/>
</dbReference>
<dbReference type="AlphaFoldDB" id="A0A1B2DC84"/>
<dbReference type="GO" id="GO:0016787">
    <property type="term" value="F:hydrolase activity"/>
    <property type="evidence" value="ECO:0007669"/>
    <property type="project" value="UniProtKB-KW"/>
</dbReference>
<dbReference type="InterPro" id="IPR024197">
    <property type="entry name" value="TPP-like"/>
</dbReference>
<evidence type="ECO:0000259" key="1">
    <source>
        <dbReference type="Pfam" id="PF05116"/>
    </source>
</evidence>
<keyword evidence="2" id="KW-0378">Hydrolase</keyword>
<dbReference type="RefSeq" id="WP_099516717.1">
    <property type="nucleotide sequence ID" value="NZ_CP016808.1"/>
</dbReference>
<proteinExistence type="predicted"/>
<dbReference type="InterPro" id="IPR036412">
    <property type="entry name" value="HAD-like_sf"/>
</dbReference>
<gene>
    <name evidence="2" type="ORF">BBD42_01595</name>
</gene>
<dbReference type="InterPro" id="IPR006380">
    <property type="entry name" value="SPP-like_dom"/>
</dbReference>
<dbReference type="EMBL" id="CP016808">
    <property type="protein sequence ID" value="ANY65317.1"/>
    <property type="molecule type" value="Genomic_DNA"/>
</dbReference>
<organism evidence="2">
    <name type="scientific">Paenibacillus sp. BIHB 4019</name>
    <dbReference type="NCBI Taxonomy" id="1870819"/>
    <lineage>
        <taxon>Bacteria</taxon>
        <taxon>Bacillati</taxon>
        <taxon>Bacillota</taxon>
        <taxon>Bacilli</taxon>
        <taxon>Bacillales</taxon>
        <taxon>Paenibacillaceae</taxon>
        <taxon>Paenibacillus</taxon>
    </lineage>
</organism>
<accession>A0A1B2DC84</accession>
<evidence type="ECO:0000313" key="2">
    <source>
        <dbReference type="EMBL" id="ANY65317.1"/>
    </source>
</evidence>
<sequence>MIFASDLDQTLIYSTRSMGLDGAEGSGLVMPAETKDGQVLSYFLTEMLPLLQAIAQEVHFIPVTTRTMEQYNRIELFRDHIAPTYAITSNGGNILVNGVRNEEWSAHIQTLIAASAAPASEIKAIFDEVASTDWIHGERYCDELFFAYVIDRERMPTEQVSRAVERITALGWKVSVQGRKIYLVPNEVSKSAALLHLKQQLGATVVAASGDSLLDQCLLDAASHAIAPRHGELFRQEQREPGNLAYTFTTHSGIMASQQILDFVSTVMAEFKTAAAVERKANV</sequence>
<dbReference type="InterPro" id="IPR023214">
    <property type="entry name" value="HAD_sf"/>
</dbReference>
<dbReference type="Gene3D" id="3.40.50.1000">
    <property type="entry name" value="HAD superfamily/HAD-like"/>
    <property type="match status" value="1"/>
</dbReference>
<reference evidence="2" key="1">
    <citation type="submission" date="2016-08" db="EMBL/GenBank/DDBJ databases">
        <title>Complete Genome Seqeunce of Paenibacillus sp. BIHB 4019 from tea rhizoplane.</title>
        <authorList>
            <person name="Thakur R."/>
            <person name="Swarnkar M.K."/>
            <person name="Gulati A."/>
        </authorList>
    </citation>
    <scope>NUCLEOTIDE SEQUENCE [LARGE SCALE GENOMIC DNA]</scope>
    <source>
        <strain evidence="2">BIHB4019</strain>
    </source>
</reference>
<name>A0A1B2DC84_9BACL</name>
<feature type="domain" description="Sucrose phosphatase-like" evidence="1">
    <location>
        <begin position="2"/>
        <end position="226"/>
    </location>
</feature>
<dbReference type="Pfam" id="PF05116">
    <property type="entry name" value="S6PP"/>
    <property type="match status" value="1"/>
</dbReference>
<protein>
    <submittedName>
        <fullName evidence="2">Hydrolase</fullName>
    </submittedName>
</protein>